<comment type="caution">
    <text evidence="2">The sequence shown here is derived from an EMBL/GenBank/DDBJ whole genome shotgun (WGS) entry which is preliminary data.</text>
</comment>
<feature type="region of interest" description="Disordered" evidence="1">
    <location>
        <begin position="36"/>
        <end position="68"/>
    </location>
</feature>
<sequence length="68" mass="7724">MKERVRTYTKVLDEEGNSNRGLGGGEVCRATQKENEKQKYGVEGMGKEEEGRQKEKEKGKGATMREMK</sequence>
<evidence type="ECO:0000313" key="2">
    <source>
        <dbReference type="EMBL" id="KAK7392786.1"/>
    </source>
</evidence>
<dbReference type="Proteomes" id="UP001386955">
    <property type="component" value="Unassembled WGS sequence"/>
</dbReference>
<evidence type="ECO:0000256" key="1">
    <source>
        <dbReference type="SAM" id="MobiDB-lite"/>
    </source>
</evidence>
<gene>
    <name evidence="2" type="ORF">VNO78_21234</name>
</gene>
<accession>A0AAN9SBD0</accession>
<organism evidence="2 3">
    <name type="scientific">Psophocarpus tetragonolobus</name>
    <name type="common">Winged bean</name>
    <name type="synonym">Dolichos tetragonolobus</name>
    <dbReference type="NCBI Taxonomy" id="3891"/>
    <lineage>
        <taxon>Eukaryota</taxon>
        <taxon>Viridiplantae</taxon>
        <taxon>Streptophyta</taxon>
        <taxon>Embryophyta</taxon>
        <taxon>Tracheophyta</taxon>
        <taxon>Spermatophyta</taxon>
        <taxon>Magnoliopsida</taxon>
        <taxon>eudicotyledons</taxon>
        <taxon>Gunneridae</taxon>
        <taxon>Pentapetalae</taxon>
        <taxon>rosids</taxon>
        <taxon>fabids</taxon>
        <taxon>Fabales</taxon>
        <taxon>Fabaceae</taxon>
        <taxon>Papilionoideae</taxon>
        <taxon>50 kb inversion clade</taxon>
        <taxon>NPAAA clade</taxon>
        <taxon>indigoferoid/millettioid clade</taxon>
        <taxon>Phaseoleae</taxon>
        <taxon>Psophocarpus</taxon>
    </lineage>
</organism>
<protein>
    <submittedName>
        <fullName evidence="2">Uncharacterized protein</fullName>
    </submittedName>
</protein>
<reference evidence="2 3" key="1">
    <citation type="submission" date="2024-01" db="EMBL/GenBank/DDBJ databases">
        <title>The genomes of 5 underutilized Papilionoideae crops provide insights into root nodulation and disease resistanc.</title>
        <authorList>
            <person name="Jiang F."/>
        </authorList>
    </citation>
    <scope>NUCLEOTIDE SEQUENCE [LARGE SCALE GENOMIC DNA]</scope>
    <source>
        <strain evidence="2">DUOXIRENSHENG_FW03</strain>
        <tissue evidence="2">Leaves</tissue>
    </source>
</reference>
<dbReference type="AlphaFoldDB" id="A0AAN9SBD0"/>
<proteinExistence type="predicted"/>
<name>A0AAN9SBD0_PSOTE</name>
<evidence type="ECO:0000313" key="3">
    <source>
        <dbReference type="Proteomes" id="UP001386955"/>
    </source>
</evidence>
<dbReference type="EMBL" id="JAYMYS010000005">
    <property type="protein sequence ID" value="KAK7392786.1"/>
    <property type="molecule type" value="Genomic_DNA"/>
</dbReference>
<keyword evidence="3" id="KW-1185">Reference proteome</keyword>